<dbReference type="Proteomes" id="UP001634747">
    <property type="component" value="Unassembled WGS sequence"/>
</dbReference>
<evidence type="ECO:0000256" key="5">
    <source>
        <dbReference type="ARBA" id="ARBA00022989"/>
    </source>
</evidence>
<reference evidence="10 11" key="1">
    <citation type="submission" date="2024-12" db="EMBL/GenBank/DDBJ databases">
        <authorList>
            <person name="Lee Y."/>
        </authorList>
    </citation>
    <scope>NUCLEOTIDE SEQUENCE [LARGE SCALE GENOMIC DNA]</scope>
    <source>
        <strain evidence="10 11">03SUJ4</strain>
    </source>
</reference>
<organism evidence="10 11">
    <name type="scientific">Terriglobus aquaticus</name>
    <dbReference type="NCBI Taxonomy" id="940139"/>
    <lineage>
        <taxon>Bacteria</taxon>
        <taxon>Pseudomonadati</taxon>
        <taxon>Acidobacteriota</taxon>
        <taxon>Terriglobia</taxon>
        <taxon>Terriglobales</taxon>
        <taxon>Acidobacteriaceae</taxon>
        <taxon>Terriglobus</taxon>
    </lineage>
</organism>
<evidence type="ECO:0000256" key="3">
    <source>
        <dbReference type="ARBA" id="ARBA00022618"/>
    </source>
</evidence>
<evidence type="ECO:0000256" key="7">
    <source>
        <dbReference type="ARBA" id="ARBA00023306"/>
    </source>
</evidence>
<dbReference type="HAMAP" id="MF_00910">
    <property type="entry name" value="FtsL"/>
    <property type="match status" value="1"/>
</dbReference>
<dbReference type="GO" id="GO:0051301">
    <property type="term" value="P:cell division"/>
    <property type="evidence" value="ECO:0007669"/>
    <property type="project" value="UniProtKB-KW"/>
</dbReference>
<evidence type="ECO:0000256" key="8">
    <source>
        <dbReference type="SAM" id="MobiDB-lite"/>
    </source>
</evidence>
<accession>A0ABW9KKX5</accession>
<evidence type="ECO:0000256" key="1">
    <source>
        <dbReference type="ARBA" id="ARBA00004401"/>
    </source>
</evidence>
<evidence type="ECO:0000256" key="2">
    <source>
        <dbReference type="ARBA" id="ARBA00022475"/>
    </source>
</evidence>
<keyword evidence="2" id="KW-1003">Cell membrane</keyword>
<keyword evidence="4 9" id="KW-0812">Transmembrane</keyword>
<dbReference type="EMBL" id="JBJYXY010000001">
    <property type="protein sequence ID" value="MFN2975249.1"/>
    <property type="molecule type" value="Genomic_DNA"/>
</dbReference>
<proteinExistence type="inferred from homology"/>
<comment type="subcellular location">
    <subcellularLocation>
        <location evidence="1">Cell membrane</location>
        <topology evidence="1">Single-pass type II membrane protein</topology>
    </subcellularLocation>
</comment>
<comment type="caution">
    <text evidence="10">The sequence shown here is derived from an EMBL/GenBank/DDBJ whole genome shotgun (WGS) entry which is preliminary data.</text>
</comment>
<dbReference type="InterPro" id="IPR011922">
    <property type="entry name" value="Cell_div_FtsL"/>
</dbReference>
<evidence type="ECO:0000313" key="11">
    <source>
        <dbReference type="Proteomes" id="UP001634747"/>
    </source>
</evidence>
<evidence type="ECO:0000256" key="6">
    <source>
        <dbReference type="ARBA" id="ARBA00023136"/>
    </source>
</evidence>
<evidence type="ECO:0000256" key="4">
    <source>
        <dbReference type="ARBA" id="ARBA00022692"/>
    </source>
</evidence>
<evidence type="ECO:0000256" key="9">
    <source>
        <dbReference type="SAM" id="Phobius"/>
    </source>
</evidence>
<keyword evidence="5 9" id="KW-1133">Transmembrane helix</keyword>
<keyword evidence="3 10" id="KW-0132">Cell division</keyword>
<dbReference type="RefSeq" id="WP_263413221.1">
    <property type="nucleotide sequence ID" value="NZ_BAABBH010000001.1"/>
</dbReference>
<feature type="transmembrane region" description="Helical" evidence="9">
    <location>
        <begin position="67"/>
        <end position="86"/>
    </location>
</feature>
<protein>
    <submittedName>
        <fullName evidence="10">Cell division protein FtsL</fullName>
    </submittedName>
</protein>
<keyword evidence="11" id="KW-1185">Reference proteome</keyword>
<evidence type="ECO:0000313" key="10">
    <source>
        <dbReference type="EMBL" id="MFN2975249.1"/>
    </source>
</evidence>
<feature type="region of interest" description="Disordered" evidence="8">
    <location>
        <begin position="1"/>
        <end position="22"/>
    </location>
</feature>
<keyword evidence="7" id="KW-0131">Cell cycle</keyword>
<dbReference type="Pfam" id="PF04999">
    <property type="entry name" value="FtsL"/>
    <property type="match status" value="1"/>
</dbReference>
<keyword evidence="6 9" id="KW-0472">Membrane</keyword>
<sequence>MEQVMTAAGIASRAQRERAESFRDHNRAVFDAQRRARRGPTPEIFFTKHLDNTRLVKADDPERRKEVRSFTIAMTILFLLTMTYVWQHFSSIELGYSIEAQKIQVDHLREENRQLRLTEAQLADPDRIDRIAKQLGLDMPQPGQVIRPELTYTGGEGVLAEAKVPAQLSR</sequence>
<name>A0ABW9KKX5_9BACT</name>
<gene>
    <name evidence="10" type="ORF">ACK2TP_05690</name>
</gene>